<keyword evidence="15" id="KW-1185">Reference proteome</keyword>
<sequence>MYILRCIFMTQLTSRWPILGKLLGNLQQTLMGFVALPLILVAALFIRVAFEQANAFQETLLKSDLELIARAISGPVTEALLNGERENMKATLASVFSIGRVYGASVFDSDGRRMAAAGITERDLTHSRIPLQLADSGEKREEYRKVGGRRVFSHFMPLFDESDRTQGFIQITRRQTDFTSALSRLTWLAWSLWALLAAVIIGTVLTGHYRGIGRHLKLLRQGMARVAADSPGYRFEIRGPREVQSISVGLNTMLDGIQRREQELEQRRMAEQTLQLQLRDSQTLATVGRITRGFAHELGAPLSVIEGRARRLGRYLGADDRDLAAIRHQVRQLTETVHDLLNYSRPAEPQVEPIDTDRLIRDAVNTVAEELSGKAVVAQYQPCGQTLQPLQGDRRRLQLALLNIIRNAAQVARYRVLVTASGSQGGVNIDISDDGPGFPGNRDQLMEPFYTTRASGEGTGLGLAISASILDEHGGTINLGDSAAGGGRVSLWLPSGPAPERPL</sequence>
<dbReference type="InterPro" id="IPR050428">
    <property type="entry name" value="TCS_sensor_his_kinase"/>
</dbReference>
<evidence type="ECO:0000256" key="8">
    <source>
        <dbReference type="ARBA" id="ARBA00022989"/>
    </source>
</evidence>
<dbReference type="SUPFAM" id="SSF55874">
    <property type="entry name" value="ATPase domain of HSP90 chaperone/DNA topoisomerase II/histidine kinase"/>
    <property type="match status" value="1"/>
</dbReference>
<keyword evidence="8 11" id="KW-1133">Transmembrane helix</keyword>
<dbReference type="InterPro" id="IPR003660">
    <property type="entry name" value="HAMP_dom"/>
</dbReference>
<dbReference type="EMBL" id="PKLZ01000001">
    <property type="protein sequence ID" value="PLW84378.1"/>
    <property type="molecule type" value="Genomic_DNA"/>
</dbReference>
<dbReference type="PANTHER" id="PTHR45436:SF5">
    <property type="entry name" value="SENSOR HISTIDINE KINASE TRCS"/>
    <property type="match status" value="1"/>
</dbReference>
<feature type="transmembrane region" description="Helical" evidence="11">
    <location>
        <begin position="30"/>
        <end position="50"/>
    </location>
</feature>
<dbReference type="InterPro" id="IPR003594">
    <property type="entry name" value="HATPase_dom"/>
</dbReference>
<name>A0A2N5Y7L5_9GAMM</name>
<evidence type="ECO:0000313" key="15">
    <source>
        <dbReference type="Proteomes" id="UP000234845"/>
    </source>
</evidence>
<dbReference type="PROSITE" id="PS50109">
    <property type="entry name" value="HIS_KIN"/>
    <property type="match status" value="1"/>
</dbReference>
<evidence type="ECO:0000256" key="10">
    <source>
        <dbReference type="ARBA" id="ARBA00023136"/>
    </source>
</evidence>
<evidence type="ECO:0000256" key="9">
    <source>
        <dbReference type="ARBA" id="ARBA00023012"/>
    </source>
</evidence>
<feature type="domain" description="Histidine kinase" evidence="12">
    <location>
        <begin position="293"/>
        <end position="497"/>
    </location>
</feature>
<keyword evidence="4" id="KW-0597">Phosphoprotein</keyword>
<reference evidence="15" key="1">
    <citation type="submission" date="2017-11" db="EMBL/GenBank/DDBJ databases">
        <title>The draft genome sequence of Chromatocurvus sp. F02.</title>
        <authorList>
            <person name="Du Z.-J."/>
            <person name="Chang Y.-Q."/>
        </authorList>
    </citation>
    <scope>NUCLEOTIDE SEQUENCE [LARGE SCALE GENOMIC DNA]</scope>
    <source>
        <strain evidence="15">F02</strain>
    </source>
</reference>
<dbReference type="Gene3D" id="1.10.287.130">
    <property type="match status" value="1"/>
</dbReference>
<gene>
    <name evidence="14" type="ORF">CWI75_03295</name>
</gene>
<protein>
    <recommendedName>
        <fullName evidence="3">histidine kinase</fullName>
        <ecNumber evidence="3">2.7.13.3</ecNumber>
    </recommendedName>
</protein>
<dbReference type="GO" id="GO:0000155">
    <property type="term" value="F:phosphorelay sensor kinase activity"/>
    <property type="evidence" value="ECO:0007669"/>
    <property type="project" value="InterPro"/>
</dbReference>
<dbReference type="AlphaFoldDB" id="A0A2N5Y7L5"/>
<feature type="domain" description="HAMP" evidence="13">
    <location>
        <begin position="210"/>
        <end position="262"/>
    </location>
</feature>
<dbReference type="PRINTS" id="PR00344">
    <property type="entry name" value="BCTRLSENSOR"/>
</dbReference>
<keyword evidence="10 11" id="KW-0472">Membrane</keyword>
<evidence type="ECO:0000256" key="1">
    <source>
        <dbReference type="ARBA" id="ARBA00000085"/>
    </source>
</evidence>
<evidence type="ECO:0000256" key="2">
    <source>
        <dbReference type="ARBA" id="ARBA00004370"/>
    </source>
</evidence>
<evidence type="ECO:0000256" key="3">
    <source>
        <dbReference type="ARBA" id="ARBA00012438"/>
    </source>
</evidence>
<dbReference type="InterPro" id="IPR003661">
    <property type="entry name" value="HisK_dim/P_dom"/>
</dbReference>
<comment type="catalytic activity">
    <reaction evidence="1">
        <text>ATP + protein L-histidine = ADP + protein N-phospho-L-histidine.</text>
        <dbReference type="EC" id="2.7.13.3"/>
    </reaction>
</comment>
<dbReference type="InterPro" id="IPR005467">
    <property type="entry name" value="His_kinase_dom"/>
</dbReference>
<dbReference type="InterPro" id="IPR036097">
    <property type="entry name" value="HisK_dim/P_sf"/>
</dbReference>
<dbReference type="CDD" id="cd00082">
    <property type="entry name" value="HisKA"/>
    <property type="match status" value="1"/>
</dbReference>
<dbReference type="InterPro" id="IPR036890">
    <property type="entry name" value="HATPase_C_sf"/>
</dbReference>
<evidence type="ECO:0000256" key="7">
    <source>
        <dbReference type="ARBA" id="ARBA00022777"/>
    </source>
</evidence>
<keyword evidence="9" id="KW-0902">Two-component regulatory system</keyword>
<keyword evidence="5" id="KW-0808">Transferase</keyword>
<dbReference type="SMART" id="SM00387">
    <property type="entry name" value="HATPase_c"/>
    <property type="match status" value="1"/>
</dbReference>
<accession>A0A2N5Y7L5</accession>
<keyword evidence="7 14" id="KW-0418">Kinase</keyword>
<dbReference type="SUPFAM" id="SSF47384">
    <property type="entry name" value="Homodimeric domain of signal transducing histidine kinase"/>
    <property type="match status" value="1"/>
</dbReference>
<comment type="caution">
    <text evidence="14">The sequence shown here is derived from an EMBL/GenBank/DDBJ whole genome shotgun (WGS) entry which is preliminary data.</text>
</comment>
<dbReference type="Pfam" id="PF02518">
    <property type="entry name" value="HATPase_c"/>
    <property type="match status" value="1"/>
</dbReference>
<comment type="subcellular location">
    <subcellularLocation>
        <location evidence="2">Membrane</location>
    </subcellularLocation>
</comment>
<dbReference type="SMART" id="SM00388">
    <property type="entry name" value="HisKA"/>
    <property type="match status" value="1"/>
</dbReference>
<keyword evidence="6 11" id="KW-0812">Transmembrane</keyword>
<dbReference type="EC" id="2.7.13.3" evidence="3"/>
<evidence type="ECO:0000259" key="12">
    <source>
        <dbReference type="PROSITE" id="PS50109"/>
    </source>
</evidence>
<evidence type="ECO:0000256" key="4">
    <source>
        <dbReference type="ARBA" id="ARBA00022553"/>
    </source>
</evidence>
<evidence type="ECO:0000259" key="13">
    <source>
        <dbReference type="PROSITE" id="PS50885"/>
    </source>
</evidence>
<dbReference type="Gene3D" id="6.10.340.10">
    <property type="match status" value="1"/>
</dbReference>
<organism evidence="14 15">
    <name type="scientific">Kineobactrum sediminis</name>
    <dbReference type="NCBI Taxonomy" id="1905677"/>
    <lineage>
        <taxon>Bacteria</taxon>
        <taxon>Pseudomonadati</taxon>
        <taxon>Pseudomonadota</taxon>
        <taxon>Gammaproteobacteria</taxon>
        <taxon>Cellvibrionales</taxon>
        <taxon>Halieaceae</taxon>
        <taxon>Kineobactrum</taxon>
    </lineage>
</organism>
<evidence type="ECO:0000256" key="11">
    <source>
        <dbReference type="SAM" id="Phobius"/>
    </source>
</evidence>
<dbReference type="GO" id="GO:0016020">
    <property type="term" value="C:membrane"/>
    <property type="evidence" value="ECO:0007669"/>
    <property type="project" value="UniProtKB-SubCell"/>
</dbReference>
<proteinExistence type="predicted"/>
<dbReference type="Gene3D" id="3.30.565.10">
    <property type="entry name" value="Histidine kinase-like ATPase, C-terminal domain"/>
    <property type="match status" value="1"/>
</dbReference>
<dbReference type="Proteomes" id="UP000234845">
    <property type="component" value="Unassembled WGS sequence"/>
</dbReference>
<dbReference type="InterPro" id="IPR004358">
    <property type="entry name" value="Sig_transdc_His_kin-like_C"/>
</dbReference>
<dbReference type="PROSITE" id="PS50885">
    <property type="entry name" value="HAMP"/>
    <property type="match status" value="1"/>
</dbReference>
<feature type="transmembrane region" description="Helical" evidence="11">
    <location>
        <begin position="187"/>
        <end position="209"/>
    </location>
</feature>
<dbReference type="PANTHER" id="PTHR45436">
    <property type="entry name" value="SENSOR HISTIDINE KINASE YKOH"/>
    <property type="match status" value="1"/>
</dbReference>
<evidence type="ECO:0000256" key="6">
    <source>
        <dbReference type="ARBA" id="ARBA00022692"/>
    </source>
</evidence>
<evidence type="ECO:0000313" key="14">
    <source>
        <dbReference type="EMBL" id="PLW84378.1"/>
    </source>
</evidence>
<evidence type="ECO:0000256" key="5">
    <source>
        <dbReference type="ARBA" id="ARBA00022679"/>
    </source>
</evidence>